<keyword evidence="1" id="KW-0963">Cytoplasm</keyword>
<comment type="caution">
    <text evidence="3">The sequence shown here is derived from an EMBL/GenBank/DDBJ whole genome shotgun (WGS) entry which is preliminary data.</text>
</comment>
<gene>
    <name evidence="3" type="ORF">DdX_16253</name>
</gene>
<reference evidence="3" key="1">
    <citation type="submission" date="2022-01" db="EMBL/GenBank/DDBJ databases">
        <title>Genome Sequence Resource for Two Populations of Ditylenchus destructor, the Migratory Endoparasitic Phytonematode.</title>
        <authorList>
            <person name="Zhang H."/>
            <person name="Lin R."/>
            <person name="Xie B."/>
        </authorList>
    </citation>
    <scope>NUCLEOTIDE SEQUENCE</scope>
    <source>
        <strain evidence="3">BazhouSP</strain>
    </source>
</reference>
<dbReference type="PROSITE" id="PS50202">
    <property type="entry name" value="MSP"/>
    <property type="match status" value="1"/>
</dbReference>
<name>A0AAD4MPX2_9BILA</name>
<evidence type="ECO:0000313" key="3">
    <source>
        <dbReference type="EMBL" id="KAI1701166.1"/>
    </source>
</evidence>
<accession>A0AAD4MPX2</accession>
<organism evidence="3 4">
    <name type="scientific">Ditylenchus destructor</name>
    <dbReference type="NCBI Taxonomy" id="166010"/>
    <lineage>
        <taxon>Eukaryota</taxon>
        <taxon>Metazoa</taxon>
        <taxon>Ecdysozoa</taxon>
        <taxon>Nematoda</taxon>
        <taxon>Chromadorea</taxon>
        <taxon>Rhabditida</taxon>
        <taxon>Tylenchina</taxon>
        <taxon>Tylenchomorpha</taxon>
        <taxon>Sphaerularioidea</taxon>
        <taxon>Anguinidae</taxon>
        <taxon>Anguininae</taxon>
        <taxon>Ditylenchus</taxon>
    </lineage>
</organism>
<keyword evidence="1" id="KW-0206">Cytoskeleton</keyword>
<feature type="domain" description="MSP" evidence="2">
    <location>
        <begin position="12"/>
        <end position="129"/>
    </location>
</feature>
<dbReference type="Proteomes" id="UP001201812">
    <property type="component" value="Unassembled WGS sequence"/>
</dbReference>
<comment type="function">
    <text evidence="1">Central component in molecular interactions underlying sperm crawling. Forms an extensive filament system that extends from sperm villipoda, along the leading edge of the pseudopod.</text>
</comment>
<evidence type="ECO:0000313" key="4">
    <source>
        <dbReference type="Proteomes" id="UP001201812"/>
    </source>
</evidence>
<dbReference type="AlphaFoldDB" id="A0AAD4MPX2"/>
<dbReference type="PANTHER" id="PTHR21513:SF27">
    <property type="entry name" value="MAJOR SPERM PROTEIN"/>
    <property type="match status" value="1"/>
</dbReference>
<dbReference type="PANTHER" id="PTHR21513">
    <property type="entry name" value="MAJOR SPERM PROTEIN"/>
    <property type="match status" value="1"/>
</dbReference>
<dbReference type="InterPro" id="IPR000535">
    <property type="entry name" value="MSP_dom"/>
</dbReference>
<proteinExistence type="predicted"/>
<dbReference type="EMBL" id="JAKKPZ010000125">
    <property type="protein sequence ID" value="KAI1701166.1"/>
    <property type="molecule type" value="Genomic_DNA"/>
</dbReference>
<protein>
    <recommendedName>
        <fullName evidence="1">Major sperm protein</fullName>
    </recommendedName>
</protein>
<sequence>MDNRMGVDNEFLLELVPSNRLDVVGNLLGRIDFTLKLTNRADTDMTFKIKCTSNDMFSIRPPIGEIKPSRSVTINIRYRCYDGTPPNPNVHHYFIVYHIPQPVDSYPDGAWLEHYGPAQGERRLSVRFFHNSA</sequence>
<evidence type="ECO:0000256" key="1">
    <source>
        <dbReference type="RuleBase" id="RU003425"/>
    </source>
</evidence>
<dbReference type="InterPro" id="IPR013783">
    <property type="entry name" value="Ig-like_fold"/>
</dbReference>
<dbReference type="InterPro" id="IPR008962">
    <property type="entry name" value="PapD-like_sf"/>
</dbReference>
<evidence type="ECO:0000259" key="2">
    <source>
        <dbReference type="PROSITE" id="PS50202"/>
    </source>
</evidence>
<dbReference type="SUPFAM" id="SSF49354">
    <property type="entry name" value="PapD-like"/>
    <property type="match status" value="1"/>
</dbReference>
<dbReference type="Pfam" id="PF00635">
    <property type="entry name" value="Motile_Sperm"/>
    <property type="match status" value="1"/>
</dbReference>
<dbReference type="Gene3D" id="2.60.40.10">
    <property type="entry name" value="Immunoglobulins"/>
    <property type="match status" value="1"/>
</dbReference>
<keyword evidence="4" id="KW-1185">Reference proteome</keyword>